<reference evidence="2" key="1">
    <citation type="journal article" date="2022" name="Nat. Commun.">
        <title>Chromosome evolution and the genetic basis of agronomically important traits in greater yam.</title>
        <authorList>
            <person name="Bredeson J.V."/>
            <person name="Lyons J.B."/>
            <person name="Oniyinde I.O."/>
            <person name="Okereke N.R."/>
            <person name="Kolade O."/>
            <person name="Nnabue I."/>
            <person name="Nwadili C.O."/>
            <person name="Hribova E."/>
            <person name="Parker M."/>
            <person name="Nwogha J."/>
            <person name="Shu S."/>
            <person name="Carlson J."/>
            <person name="Kariba R."/>
            <person name="Muthemba S."/>
            <person name="Knop K."/>
            <person name="Barton G.J."/>
            <person name="Sherwood A.V."/>
            <person name="Lopez-Montes A."/>
            <person name="Asiedu R."/>
            <person name="Jamnadass R."/>
            <person name="Muchugi A."/>
            <person name="Goodstein D."/>
            <person name="Egesi C.N."/>
            <person name="Featherston J."/>
            <person name="Asfaw A."/>
            <person name="Simpson G.G."/>
            <person name="Dolezel J."/>
            <person name="Hendre P.S."/>
            <person name="Van Deynze A."/>
            <person name="Kumar P.L."/>
            <person name="Obidiegwu J.E."/>
            <person name="Bhattacharjee R."/>
            <person name="Rokhsar D.S."/>
        </authorList>
    </citation>
    <scope>NUCLEOTIDE SEQUENCE [LARGE SCALE GENOMIC DNA]</scope>
    <source>
        <strain evidence="2">cv. TDa95/00328</strain>
    </source>
</reference>
<name>A0ACB7UP49_DIOAL</name>
<accession>A0ACB7UP49</accession>
<evidence type="ECO:0000313" key="2">
    <source>
        <dbReference type="Proteomes" id="UP000827976"/>
    </source>
</evidence>
<dbReference type="EMBL" id="CM037025">
    <property type="protein sequence ID" value="KAH7662155.1"/>
    <property type="molecule type" value="Genomic_DNA"/>
</dbReference>
<gene>
    <name evidence="1" type="ORF">IHE45_15G113100</name>
</gene>
<organism evidence="1 2">
    <name type="scientific">Dioscorea alata</name>
    <name type="common">Purple yam</name>
    <dbReference type="NCBI Taxonomy" id="55571"/>
    <lineage>
        <taxon>Eukaryota</taxon>
        <taxon>Viridiplantae</taxon>
        <taxon>Streptophyta</taxon>
        <taxon>Embryophyta</taxon>
        <taxon>Tracheophyta</taxon>
        <taxon>Spermatophyta</taxon>
        <taxon>Magnoliopsida</taxon>
        <taxon>Liliopsida</taxon>
        <taxon>Dioscoreales</taxon>
        <taxon>Dioscoreaceae</taxon>
        <taxon>Dioscorea</taxon>
    </lineage>
</organism>
<keyword evidence="2" id="KW-1185">Reference proteome</keyword>
<proteinExistence type="predicted"/>
<comment type="caution">
    <text evidence="1">The sequence shown here is derived from an EMBL/GenBank/DDBJ whole genome shotgun (WGS) entry which is preliminary data.</text>
</comment>
<evidence type="ECO:0000313" key="1">
    <source>
        <dbReference type="EMBL" id="KAH7662155.1"/>
    </source>
</evidence>
<sequence length="665" mass="76248">MAGEVRGIKESLHPIMSQLSNAKRQTKASSDSEVKKLFDRIEQSLQRLVQVVDHPTKKLEEDLEKFLQNIAREIDTMLQNINITIETDLKEELQKIVNQADSNLENMKKKMEEAFETEQEPVKAKDNAPLTGSSINAEKPSSSNAKEEQRVESGKYYEKKEVLARLRLTIDELDLQIQNCFFCLGVFPENSVIKKRLLIYLWIGWGIVVPVKNITAEQVSERCFTELVIKDLVQPIYKKHRQIVDSCRINSNIRQVMISEGEKRRFFFSERVTDKILTDIISEPTLLKQGSLRVVRYSRKDSLALVNIDEQYLQFKSNVEDQTNSEDEATKIDNFAVLQLGRWESEGEKPPHTEMESIEFLKNLGDERKSGSLTSHFSKKEKTLGYLSLHGVSRITELPDTIGKLDSLIIMDLRACHNLERLPKDMASLKRLTHLDVSNCYLLDQLPKSIASLINLQVLKGFVMGSSRSKDPCKLSDLPAKLTKLRKLSFTVSAGQEHMQPEFDKLKEFTALQSLTITWAVEDDQSKDDGSDNQKEESNPAVATSTAQRENKEQVFADMTIPVQLEKLDIRAFPRKETPQWLLSPDLKKLERLYIRGGKLLSFGAEMSSGSVQVLRLRFLKDLSVEWKTLHEKFPSLKYLEVCECSKLEENFKEFLDVNGIWKKK</sequence>
<protein>
    <submittedName>
        <fullName evidence="1">Apolipoprotein A-I protein</fullName>
    </submittedName>
</protein>
<dbReference type="Proteomes" id="UP000827976">
    <property type="component" value="Chromosome 15"/>
</dbReference>